<sequence>MNKRIIALLIAAALFIFAVASSLFTSSFTSNFSDELKQLGSSDSLEETTISGTDTAHKIARVEVNGVIQDTGEQSLFSAASYNHQLMMKELEKIKNDSSIKGLLLVVNSPGGGVYESAEIHDKLEQIKAKNKKIYVSMKNVAASGGYYISTPADKIFASRETLTGSLGVIMESMNYKELADKYGVKFNVIKSGAHKDIMSPTKEMDASERQILQSLVDESYSQFVKVISDGRKMSAADVKKLADGRVYSGLQAEKNGLVDQLGLEEDALAALKQEMKADKAEVIEFNQQDSIFGANPFAAKSWLSKLTGQSEVDTIKELLTKRQGAAPMYLYGE</sequence>
<keyword evidence="4" id="KW-0720">Serine protease</keyword>
<dbReference type="NCBIfam" id="TIGR00706">
    <property type="entry name" value="SppA_dom"/>
    <property type="match status" value="1"/>
</dbReference>
<evidence type="ECO:0000256" key="4">
    <source>
        <dbReference type="ARBA" id="ARBA00022825"/>
    </source>
</evidence>
<feature type="coiled-coil region" evidence="5">
    <location>
        <begin position="262"/>
        <end position="289"/>
    </location>
</feature>
<keyword evidence="2" id="KW-0645">Protease</keyword>
<protein>
    <submittedName>
        <fullName evidence="7">Signal peptide peptidase SppA</fullName>
    </submittedName>
</protein>
<proteinExistence type="inferred from homology"/>
<evidence type="ECO:0000256" key="1">
    <source>
        <dbReference type="ARBA" id="ARBA00008683"/>
    </source>
</evidence>
<keyword evidence="5" id="KW-0175">Coiled coil</keyword>
<evidence type="ECO:0000256" key="3">
    <source>
        <dbReference type="ARBA" id="ARBA00022801"/>
    </source>
</evidence>
<dbReference type="SUPFAM" id="SSF52096">
    <property type="entry name" value="ClpP/crotonase"/>
    <property type="match status" value="1"/>
</dbReference>
<dbReference type="Proteomes" id="UP000295735">
    <property type="component" value="Unassembled WGS sequence"/>
</dbReference>
<evidence type="ECO:0000256" key="2">
    <source>
        <dbReference type="ARBA" id="ARBA00022670"/>
    </source>
</evidence>
<evidence type="ECO:0000313" key="8">
    <source>
        <dbReference type="Proteomes" id="UP000295735"/>
    </source>
</evidence>
<dbReference type="InterPro" id="IPR047272">
    <property type="entry name" value="S49_SppA_C"/>
</dbReference>
<accession>A0ABQ6R7I1</accession>
<evidence type="ECO:0000259" key="6">
    <source>
        <dbReference type="Pfam" id="PF01343"/>
    </source>
</evidence>
<dbReference type="InterPro" id="IPR002142">
    <property type="entry name" value="Peptidase_S49"/>
</dbReference>
<keyword evidence="8" id="KW-1185">Reference proteome</keyword>
<comment type="caution">
    <text evidence="7">The sequence shown here is derived from an EMBL/GenBank/DDBJ whole genome shotgun (WGS) entry which is preliminary data.</text>
</comment>
<reference evidence="7 8" key="1">
    <citation type="submission" date="2019-09" db="EMBL/GenBank/DDBJ databases">
        <authorList>
            <person name="Mazhar S."/>
            <person name="Altermann E."/>
            <person name="Hill C."/>
            <person name="Mcauliffe O."/>
        </authorList>
    </citation>
    <scope>NUCLEOTIDE SEQUENCE [LARGE SCALE GENOMIC DNA]</scope>
    <source>
        <strain evidence="7 8">ATCC 51831</strain>
    </source>
</reference>
<dbReference type="Gene3D" id="3.90.226.10">
    <property type="entry name" value="2-enoyl-CoA Hydratase, Chain A, domain 1"/>
    <property type="match status" value="2"/>
</dbReference>
<evidence type="ECO:0000256" key="5">
    <source>
        <dbReference type="SAM" id="Coils"/>
    </source>
</evidence>
<dbReference type="RefSeq" id="WP_149459535.1">
    <property type="nucleotide sequence ID" value="NZ_SCWC02000006.1"/>
</dbReference>
<dbReference type="InterPro" id="IPR029045">
    <property type="entry name" value="ClpP/crotonase-like_dom_sf"/>
</dbReference>
<dbReference type="PANTHER" id="PTHR42987:SF7">
    <property type="entry name" value="SIGNAL PEPTIDE PEPTIDASE SPPA-RELATED"/>
    <property type="match status" value="1"/>
</dbReference>
<organism evidence="7 8">
    <name type="scientific">Macrococcus equipercicus</name>
    <dbReference type="NCBI Taxonomy" id="69967"/>
    <lineage>
        <taxon>Bacteria</taxon>
        <taxon>Bacillati</taxon>
        <taxon>Bacillota</taxon>
        <taxon>Bacilli</taxon>
        <taxon>Bacillales</taxon>
        <taxon>Staphylococcaceae</taxon>
        <taxon>Macrococcus</taxon>
    </lineage>
</organism>
<comment type="similarity">
    <text evidence="1">Belongs to the peptidase S49 family.</text>
</comment>
<dbReference type="Pfam" id="PF01343">
    <property type="entry name" value="Peptidase_S49"/>
    <property type="match status" value="1"/>
</dbReference>
<dbReference type="CDD" id="cd07023">
    <property type="entry name" value="S49_Sppa_N_C"/>
    <property type="match status" value="1"/>
</dbReference>
<gene>
    <name evidence="7" type="primary">sppA</name>
    <name evidence="7" type="ORF">ERX35_008825</name>
</gene>
<evidence type="ECO:0000313" key="7">
    <source>
        <dbReference type="EMBL" id="KAA1038440.1"/>
    </source>
</evidence>
<dbReference type="PANTHER" id="PTHR42987">
    <property type="entry name" value="PEPTIDASE S49"/>
    <property type="match status" value="1"/>
</dbReference>
<name>A0ABQ6R7I1_9STAP</name>
<feature type="domain" description="Peptidase S49" evidence="6">
    <location>
        <begin position="128"/>
        <end position="277"/>
    </location>
</feature>
<dbReference type="EMBL" id="SCWC02000006">
    <property type="protein sequence ID" value="KAA1038440.1"/>
    <property type="molecule type" value="Genomic_DNA"/>
</dbReference>
<keyword evidence="3" id="KW-0378">Hydrolase</keyword>
<dbReference type="InterPro" id="IPR004635">
    <property type="entry name" value="Pept_S49_SppA"/>
</dbReference>